<dbReference type="GO" id="GO:0006644">
    <property type="term" value="P:phospholipid metabolic process"/>
    <property type="evidence" value="ECO:0007669"/>
    <property type="project" value="InterPro"/>
</dbReference>
<keyword evidence="16" id="KW-1185">Reference proteome</keyword>
<feature type="domain" description="Phospholipase A2-like central" evidence="14">
    <location>
        <begin position="181"/>
        <end position="274"/>
    </location>
</feature>
<sequence>MVSLCSFLLWFVLLSAGAFSTSSSSPSRDVISYEKLSDGEMEMLVRHKGVSAKETSMRPRGQKNGASLKLRQVSDGRLLLQLIYGLDGALKDCEQLHDAATVSQFTRAFNVALASKANVTTLTHLSRDLRWLNMHKLRMACHRNQRLLAKVARRTSRDDGGSHKRRHRADNFLQRSGMLVAPGTKWCGHSDTADTAMSLGAFGATDRCCRGHDLCPTNVPGLGQKFNFFNYRPFTLSHCSCDARFRACLKMANTGTANLVGKLFFNVVQTKCFILKPEVVCVKRSWWGKCIKTERRKQAHMRDNPPY</sequence>
<evidence type="ECO:0000256" key="3">
    <source>
        <dbReference type="ARBA" id="ARBA00013278"/>
    </source>
</evidence>
<dbReference type="Gene3D" id="1.20.90.10">
    <property type="entry name" value="Phospholipase A2 domain"/>
    <property type="match status" value="1"/>
</dbReference>
<dbReference type="SMR" id="A0A482WTI3"/>
<dbReference type="FunFam" id="1.20.90.10:FF:000002">
    <property type="entry name" value="Phospholipase A2 group III"/>
    <property type="match status" value="1"/>
</dbReference>
<evidence type="ECO:0000313" key="16">
    <source>
        <dbReference type="Proteomes" id="UP000291343"/>
    </source>
</evidence>
<name>A0A482WTI3_LAOST</name>
<evidence type="ECO:0000256" key="4">
    <source>
        <dbReference type="ARBA" id="ARBA00021721"/>
    </source>
</evidence>
<keyword evidence="9" id="KW-0442">Lipid degradation</keyword>
<keyword evidence="7" id="KW-0378">Hydrolase</keyword>
<evidence type="ECO:0000256" key="2">
    <source>
        <dbReference type="ARBA" id="ARBA00004613"/>
    </source>
</evidence>
<dbReference type="PANTHER" id="PTHR12253">
    <property type="entry name" value="RH14732P"/>
    <property type="match status" value="1"/>
</dbReference>
<dbReference type="EMBL" id="QKKF02026142">
    <property type="protein sequence ID" value="RZF36582.1"/>
    <property type="molecule type" value="Genomic_DNA"/>
</dbReference>
<feature type="chain" id="PRO_5019768993" description="Phospholipase A2" evidence="13">
    <location>
        <begin position="21"/>
        <end position="307"/>
    </location>
</feature>
<evidence type="ECO:0000256" key="8">
    <source>
        <dbReference type="ARBA" id="ARBA00022837"/>
    </source>
</evidence>
<evidence type="ECO:0000256" key="12">
    <source>
        <dbReference type="ARBA" id="ARBA00029903"/>
    </source>
</evidence>
<evidence type="ECO:0000256" key="5">
    <source>
        <dbReference type="ARBA" id="ARBA00022525"/>
    </source>
</evidence>
<evidence type="ECO:0000256" key="1">
    <source>
        <dbReference type="ARBA" id="ARBA00001913"/>
    </source>
</evidence>
<reference evidence="15 16" key="1">
    <citation type="journal article" date="2017" name="Gigascience">
        <title>Genome sequence of the small brown planthopper, Laodelphax striatellus.</title>
        <authorList>
            <person name="Zhu J."/>
            <person name="Jiang F."/>
            <person name="Wang X."/>
            <person name="Yang P."/>
            <person name="Bao Y."/>
            <person name="Zhao W."/>
            <person name="Wang W."/>
            <person name="Lu H."/>
            <person name="Wang Q."/>
            <person name="Cui N."/>
            <person name="Li J."/>
            <person name="Chen X."/>
            <person name="Luo L."/>
            <person name="Yu J."/>
            <person name="Kang L."/>
            <person name="Cui F."/>
        </authorList>
    </citation>
    <scope>NUCLEOTIDE SEQUENCE [LARGE SCALE GENOMIC DNA]</scope>
    <source>
        <strain evidence="15">Lst14</strain>
    </source>
</reference>
<feature type="signal peptide" evidence="13">
    <location>
        <begin position="1"/>
        <end position="20"/>
    </location>
</feature>
<dbReference type="GO" id="GO:0005576">
    <property type="term" value="C:extracellular region"/>
    <property type="evidence" value="ECO:0007669"/>
    <property type="project" value="UniProtKB-SubCell"/>
</dbReference>
<evidence type="ECO:0000256" key="11">
    <source>
        <dbReference type="ARBA" id="ARBA00023157"/>
    </source>
</evidence>
<evidence type="ECO:0000256" key="9">
    <source>
        <dbReference type="ARBA" id="ARBA00022963"/>
    </source>
</evidence>
<keyword evidence="6" id="KW-0479">Metal-binding</keyword>
<gene>
    <name evidence="15" type="ORF">LSTR_LSTR010693</name>
</gene>
<dbReference type="InterPro" id="IPR036444">
    <property type="entry name" value="PLipase_A2_dom_sf"/>
</dbReference>
<dbReference type="InParanoid" id="A0A482WTI3"/>
<dbReference type="STRING" id="195883.A0A482WTI3"/>
<evidence type="ECO:0000256" key="6">
    <source>
        <dbReference type="ARBA" id="ARBA00022723"/>
    </source>
</evidence>
<protein>
    <recommendedName>
        <fullName evidence="4">Phospholipase A2</fullName>
        <ecNumber evidence="3">3.1.1.4</ecNumber>
    </recommendedName>
    <alternativeName>
        <fullName evidence="12">Phosphatidylcholine 2-acylhydrolase</fullName>
    </alternativeName>
</protein>
<comment type="subcellular location">
    <subcellularLocation>
        <location evidence="2">Secreted</location>
    </subcellularLocation>
</comment>
<dbReference type="EC" id="3.1.1.4" evidence="3"/>
<evidence type="ECO:0000256" key="13">
    <source>
        <dbReference type="SAM" id="SignalP"/>
    </source>
</evidence>
<organism evidence="15 16">
    <name type="scientific">Laodelphax striatellus</name>
    <name type="common">Small brown planthopper</name>
    <name type="synonym">Delphax striatella</name>
    <dbReference type="NCBI Taxonomy" id="195883"/>
    <lineage>
        <taxon>Eukaryota</taxon>
        <taxon>Metazoa</taxon>
        <taxon>Ecdysozoa</taxon>
        <taxon>Arthropoda</taxon>
        <taxon>Hexapoda</taxon>
        <taxon>Insecta</taxon>
        <taxon>Pterygota</taxon>
        <taxon>Neoptera</taxon>
        <taxon>Paraneoptera</taxon>
        <taxon>Hemiptera</taxon>
        <taxon>Auchenorrhyncha</taxon>
        <taxon>Fulgoroidea</taxon>
        <taxon>Delphacidae</taxon>
        <taxon>Criomorphinae</taxon>
        <taxon>Laodelphax</taxon>
    </lineage>
</organism>
<comment type="caution">
    <text evidence="15">The sequence shown here is derived from an EMBL/GenBank/DDBJ whole genome shotgun (WGS) entry which is preliminary data.</text>
</comment>
<keyword evidence="5" id="KW-0964">Secreted</keyword>
<dbReference type="InterPro" id="IPR016090">
    <property type="entry name" value="PLA2-like_dom"/>
</dbReference>
<keyword evidence="8" id="KW-0106">Calcium</keyword>
<dbReference type="GO" id="GO:0004623">
    <property type="term" value="F:phospholipase A2 activity"/>
    <property type="evidence" value="ECO:0007669"/>
    <property type="project" value="UniProtKB-EC"/>
</dbReference>
<dbReference type="FunCoup" id="A0A482WTI3">
    <property type="interactions" value="52"/>
</dbReference>
<keyword evidence="10" id="KW-0443">Lipid metabolism</keyword>
<keyword evidence="13" id="KW-0732">Signal</keyword>
<dbReference type="Pfam" id="PF05826">
    <property type="entry name" value="Phospholip_A2_2"/>
    <property type="match status" value="1"/>
</dbReference>
<dbReference type="AlphaFoldDB" id="A0A482WTI3"/>
<comment type="cofactor">
    <cofactor evidence="1">
        <name>Ca(2+)</name>
        <dbReference type="ChEBI" id="CHEBI:29108"/>
    </cofactor>
</comment>
<evidence type="ECO:0000256" key="7">
    <source>
        <dbReference type="ARBA" id="ARBA00022801"/>
    </source>
</evidence>
<evidence type="ECO:0000313" key="15">
    <source>
        <dbReference type="EMBL" id="RZF36582.1"/>
    </source>
</evidence>
<dbReference type="SUPFAM" id="SSF48619">
    <property type="entry name" value="Phospholipase A2, PLA2"/>
    <property type="match status" value="1"/>
</dbReference>
<keyword evidence="11" id="KW-1015">Disulfide bond</keyword>
<dbReference type="CDD" id="cd04704">
    <property type="entry name" value="PLA2_bee_venom_like"/>
    <property type="match status" value="1"/>
</dbReference>
<dbReference type="Proteomes" id="UP000291343">
    <property type="component" value="Unassembled WGS sequence"/>
</dbReference>
<evidence type="ECO:0000256" key="10">
    <source>
        <dbReference type="ARBA" id="ARBA00023098"/>
    </source>
</evidence>
<dbReference type="GO" id="GO:0046872">
    <property type="term" value="F:metal ion binding"/>
    <property type="evidence" value="ECO:0007669"/>
    <property type="project" value="UniProtKB-KW"/>
</dbReference>
<dbReference type="OrthoDB" id="6075074at2759"/>
<proteinExistence type="predicted"/>
<evidence type="ECO:0000259" key="14">
    <source>
        <dbReference type="Pfam" id="PF05826"/>
    </source>
</evidence>
<dbReference type="GO" id="GO:0050482">
    <property type="term" value="P:arachidonate secretion"/>
    <property type="evidence" value="ECO:0007669"/>
    <property type="project" value="InterPro"/>
</dbReference>
<accession>A0A482WTI3</accession>
<dbReference type="GO" id="GO:0016042">
    <property type="term" value="P:lipid catabolic process"/>
    <property type="evidence" value="ECO:0007669"/>
    <property type="project" value="UniProtKB-KW"/>
</dbReference>